<reference evidence="9 10" key="1">
    <citation type="journal article" date="2011" name="Proc. Natl. Acad. Sci. U.S.A.">
        <title>Niche of harmful alga Aureococcus anophagefferens revealed through ecogenomics.</title>
        <authorList>
            <person name="Gobler C.J."/>
            <person name="Berry D.L."/>
            <person name="Dyhrman S.T."/>
            <person name="Wilhelm S.W."/>
            <person name="Salamov A."/>
            <person name="Lobanov A.V."/>
            <person name="Zhang Y."/>
            <person name="Collier J.L."/>
            <person name="Wurch L.L."/>
            <person name="Kustka A.B."/>
            <person name="Dill B.D."/>
            <person name="Shah M."/>
            <person name="VerBerkmoes N.C."/>
            <person name="Kuo A."/>
            <person name="Terry A."/>
            <person name="Pangilinan J."/>
            <person name="Lindquist E.A."/>
            <person name="Lucas S."/>
            <person name="Paulsen I.T."/>
            <person name="Hattenrath-Lehmann T.K."/>
            <person name="Talmage S.C."/>
            <person name="Walker E.A."/>
            <person name="Koch F."/>
            <person name="Burson A.M."/>
            <person name="Marcoval M.A."/>
            <person name="Tang Y.Z."/>
            <person name="Lecleir G.R."/>
            <person name="Coyne K.J."/>
            <person name="Berg G.M."/>
            <person name="Bertrand E.M."/>
            <person name="Saito M.A."/>
            <person name="Gladyshev V.N."/>
            <person name="Grigoriev I.V."/>
        </authorList>
    </citation>
    <scope>NUCLEOTIDE SEQUENCE [LARGE SCALE GENOMIC DNA]</scope>
    <source>
        <strain evidence="10">CCMP 1984</strain>
    </source>
</reference>
<dbReference type="AlphaFoldDB" id="F0XWR2"/>
<dbReference type="PROSITE" id="PS00175">
    <property type="entry name" value="PG_MUTASE"/>
    <property type="match status" value="1"/>
</dbReference>
<evidence type="ECO:0000313" key="10">
    <source>
        <dbReference type="Proteomes" id="UP000002729"/>
    </source>
</evidence>
<dbReference type="SMART" id="SM00855">
    <property type="entry name" value="PGAM"/>
    <property type="match status" value="1"/>
</dbReference>
<feature type="active site" description="Tele-phosphohistidine intermediate" evidence="5">
    <location>
        <position position="7"/>
    </location>
</feature>
<feature type="binding site" evidence="6">
    <location>
        <begin position="85"/>
        <end position="88"/>
    </location>
    <ligand>
        <name>substrate</name>
    </ligand>
</feature>
<evidence type="ECO:0000256" key="3">
    <source>
        <dbReference type="ARBA" id="ARBA00023152"/>
    </source>
</evidence>
<feature type="binding site" evidence="6">
    <location>
        <begin position="19"/>
        <end position="20"/>
    </location>
    <ligand>
        <name>substrate</name>
    </ligand>
</feature>
<dbReference type="Gene3D" id="3.40.50.1240">
    <property type="entry name" value="Phosphoglycerate mutase-like"/>
    <property type="match status" value="1"/>
</dbReference>
<dbReference type="CDD" id="cd07067">
    <property type="entry name" value="HP_PGM_like"/>
    <property type="match status" value="1"/>
</dbReference>
<feature type="binding site" evidence="6">
    <location>
        <position position="58"/>
    </location>
    <ligand>
        <name>substrate</name>
    </ligand>
</feature>
<keyword evidence="3 8" id="KW-0324">Glycolysis</keyword>
<dbReference type="SUPFAM" id="SSF53254">
    <property type="entry name" value="Phosphoglycerate mutase-like"/>
    <property type="match status" value="1"/>
</dbReference>
<dbReference type="PANTHER" id="PTHR11931">
    <property type="entry name" value="PHOSPHOGLYCERATE MUTASE"/>
    <property type="match status" value="1"/>
</dbReference>
<gene>
    <name evidence="9" type="ORF">AURANDRAFT_5596</name>
</gene>
<accession>F0XWR2</accession>
<dbReference type="KEGG" id="aaf:AURANDRAFT_5596"/>
<comment type="catalytic activity">
    <reaction evidence="1 8">
        <text>(2R)-2-phosphoglycerate = (2R)-3-phosphoglycerate</text>
        <dbReference type="Rhea" id="RHEA:15901"/>
        <dbReference type="ChEBI" id="CHEBI:58272"/>
        <dbReference type="ChEBI" id="CHEBI:58289"/>
        <dbReference type="EC" id="5.4.2.11"/>
    </reaction>
</comment>
<evidence type="ECO:0000313" key="9">
    <source>
        <dbReference type="EMBL" id="EGB12819.1"/>
    </source>
</evidence>
<dbReference type="FunFam" id="3.40.50.1240:FF:000003">
    <property type="entry name" value="2,3-bisphosphoglycerate-dependent phosphoglycerate mutase"/>
    <property type="match status" value="1"/>
</dbReference>
<dbReference type="EMBL" id="GL833120">
    <property type="protein sequence ID" value="EGB12819.1"/>
    <property type="molecule type" value="Genomic_DNA"/>
</dbReference>
<evidence type="ECO:0000256" key="6">
    <source>
        <dbReference type="PIRSR" id="PIRSR613078-2"/>
    </source>
</evidence>
<organism evidence="10">
    <name type="scientific">Aureococcus anophagefferens</name>
    <name type="common">Harmful bloom alga</name>
    <dbReference type="NCBI Taxonomy" id="44056"/>
    <lineage>
        <taxon>Eukaryota</taxon>
        <taxon>Sar</taxon>
        <taxon>Stramenopiles</taxon>
        <taxon>Ochrophyta</taxon>
        <taxon>Pelagophyceae</taxon>
        <taxon>Pelagomonadales</taxon>
        <taxon>Pelagomonadaceae</taxon>
        <taxon>Aureococcus</taxon>
    </lineage>
</organism>
<name>F0XWR2_AURAN</name>
<dbReference type="eggNOG" id="KOG0235">
    <property type="taxonomic scope" value="Eukaryota"/>
</dbReference>
<dbReference type="OMA" id="MVFFKFL"/>
<evidence type="ECO:0000256" key="8">
    <source>
        <dbReference type="RuleBase" id="RU004511"/>
    </source>
</evidence>
<dbReference type="GeneID" id="20222568"/>
<dbReference type="Pfam" id="PF00300">
    <property type="entry name" value="His_Phos_1"/>
    <property type="match status" value="1"/>
</dbReference>
<dbReference type="InParanoid" id="F0XWR2"/>
<dbReference type="InterPro" id="IPR029033">
    <property type="entry name" value="His_PPase_superfam"/>
</dbReference>
<keyword evidence="10" id="KW-1185">Reference proteome</keyword>
<feature type="binding site" evidence="6">
    <location>
        <begin position="112"/>
        <end position="113"/>
    </location>
    <ligand>
        <name>substrate</name>
    </ligand>
</feature>
<feature type="binding site" evidence="6">
    <location>
        <position position="96"/>
    </location>
    <ligand>
        <name>substrate</name>
    </ligand>
</feature>
<dbReference type="GO" id="GO:0004619">
    <property type="term" value="F:phosphoglycerate mutase activity"/>
    <property type="evidence" value="ECO:0007669"/>
    <property type="project" value="UniProtKB-EC"/>
</dbReference>
<dbReference type="InterPro" id="IPR001345">
    <property type="entry name" value="PG/BPGM_mutase_AS"/>
</dbReference>
<feature type="non-terminal residue" evidence="9">
    <location>
        <position position="227"/>
    </location>
</feature>
<dbReference type="InterPro" id="IPR005952">
    <property type="entry name" value="Phosphogly_mut1"/>
</dbReference>
<feature type="binding site" evidence="6">
    <location>
        <begin position="6"/>
        <end position="13"/>
    </location>
    <ligand>
        <name>substrate</name>
    </ligand>
</feature>
<dbReference type="RefSeq" id="XP_009032112.1">
    <property type="nucleotide sequence ID" value="XM_009033864.1"/>
</dbReference>
<dbReference type="OrthoDB" id="4818801at2759"/>
<feature type="site" description="Transition state stabilizer" evidence="7">
    <location>
        <position position="179"/>
    </location>
</feature>
<dbReference type="PIRSF" id="PIRSF000709">
    <property type="entry name" value="6PFK_2-Ptase"/>
    <property type="match status" value="1"/>
</dbReference>
<evidence type="ECO:0000256" key="2">
    <source>
        <dbReference type="ARBA" id="ARBA00006717"/>
    </source>
</evidence>
<evidence type="ECO:0000256" key="1">
    <source>
        <dbReference type="ARBA" id="ARBA00000380"/>
    </source>
</evidence>
<evidence type="ECO:0000256" key="4">
    <source>
        <dbReference type="ARBA" id="ARBA00023235"/>
    </source>
</evidence>
<evidence type="ECO:0000256" key="7">
    <source>
        <dbReference type="PIRSR" id="PIRSR613078-3"/>
    </source>
</evidence>
<comment type="similarity">
    <text evidence="2 8">Belongs to the phosphoglycerate mutase family. BPG-dependent PGAM subfamily.</text>
</comment>
<dbReference type="InterPro" id="IPR013078">
    <property type="entry name" value="His_Pase_superF_clade-1"/>
</dbReference>
<sequence>QLVLLRHGQSEWNASKRFTGWVDVDLSEQGRSEAIHAGIMLKRHGFEFDEAHTSLLKRATRTLWSVMHSCDQHWIVVKRSWRLNERHYGALTGMSKAEVEAQMGTELLQKFRRGYDKVPIEMRPDHPFWTGRDRRYHDLGDVHPRGESLRMCQSRVLPYWVDRIAPSIRRGKRVLVCAHNNVLRVLVQHLDSIPPDQIREIEIPTGIPLVYRLDDELRPVGPRDAVG</sequence>
<feature type="non-terminal residue" evidence="9">
    <location>
        <position position="1"/>
    </location>
</feature>
<dbReference type="EC" id="5.4.2.11" evidence="8"/>
<dbReference type="NCBIfam" id="TIGR01258">
    <property type="entry name" value="pgm_1"/>
    <property type="match status" value="1"/>
</dbReference>
<dbReference type="HAMAP" id="MF_01039">
    <property type="entry name" value="PGAM_GpmA"/>
    <property type="match status" value="1"/>
</dbReference>
<dbReference type="GO" id="GO:0006096">
    <property type="term" value="P:glycolytic process"/>
    <property type="evidence" value="ECO:0007669"/>
    <property type="project" value="UniProtKB-KW"/>
</dbReference>
<dbReference type="Proteomes" id="UP000002729">
    <property type="component" value="Unassembled WGS sequence"/>
</dbReference>
<feature type="active site" description="Proton donor/acceptor" evidence="5">
    <location>
        <position position="85"/>
    </location>
</feature>
<proteinExistence type="inferred from homology"/>
<protein>
    <recommendedName>
        <fullName evidence="8">Phosphoglycerate mutase</fullName>
        <ecNumber evidence="8">5.4.2.11</ecNumber>
    </recommendedName>
</protein>
<evidence type="ECO:0000256" key="5">
    <source>
        <dbReference type="PIRSR" id="PIRSR613078-1"/>
    </source>
</evidence>
<keyword evidence="4 8" id="KW-0413">Isomerase</keyword>